<evidence type="ECO:0000256" key="2">
    <source>
        <dbReference type="ARBA" id="ARBA00006364"/>
    </source>
</evidence>
<dbReference type="PANTHER" id="PTHR13084">
    <property type="entry name" value="T-CELL LYMPHOMA BREAKPOINT-ASSOCIATED TARGET 1-RELATED"/>
    <property type="match status" value="1"/>
</dbReference>
<gene>
    <name evidence="9" type="ORF">DSTB1V02_LOCUS6615</name>
</gene>
<evidence type="ECO:0000256" key="1">
    <source>
        <dbReference type="ARBA" id="ARBA00004651"/>
    </source>
</evidence>
<comment type="caution">
    <text evidence="7">Lacks conserved residue(s) required for the propagation of feature annotation.</text>
</comment>
<feature type="compositionally biased region" description="Polar residues" evidence="8">
    <location>
        <begin position="185"/>
        <end position="194"/>
    </location>
</feature>
<feature type="region of interest" description="Disordered" evidence="8">
    <location>
        <begin position="321"/>
        <end position="375"/>
    </location>
</feature>
<feature type="transmembrane region" description="Helical" evidence="7">
    <location>
        <begin position="67"/>
        <end position="86"/>
    </location>
</feature>
<dbReference type="Pfam" id="PF05640">
    <property type="entry name" value="NKAIN"/>
    <property type="match status" value="1"/>
</dbReference>
<comment type="similarity">
    <text evidence="2 7">Belongs to the NKAIN family.</text>
</comment>
<keyword evidence="4 7" id="KW-0812">Transmembrane</keyword>
<accession>A0A7R9A3Z1</accession>
<dbReference type="OrthoDB" id="10050321at2759"/>
<evidence type="ECO:0000256" key="5">
    <source>
        <dbReference type="ARBA" id="ARBA00022989"/>
    </source>
</evidence>
<evidence type="ECO:0000256" key="8">
    <source>
        <dbReference type="SAM" id="MobiDB-lite"/>
    </source>
</evidence>
<proteinExistence type="inferred from homology"/>
<keyword evidence="10" id="KW-1185">Reference proteome</keyword>
<evidence type="ECO:0000256" key="3">
    <source>
        <dbReference type="ARBA" id="ARBA00022475"/>
    </source>
</evidence>
<dbReference type="GO" id="GO:0002028">
    <property type="term" value="P:regulation of sodium ion transport"/>
    <property type="evidence" value="ECO:0007669"/>
    <property type="project" value="UniProtKB-UniRule"/>
</dbReference>
<reference evidence="9" key="1">
    <citation type="submission" date="2020-11" db="EMBL/GenBank/DDBJ databases">
        <authorList>
            <person name="Tran Van P."/>
        </authorList>
    </citation>
    <scope>NUCLEOTIDE SEQUENCE</scope>
</reference>
<dbReference type="Proteomes" id="UP000677054">
    <property type="component" value="Unassembled WGS sequence"/>
</dbReference>
<keyword evidence="5 7" id="KW-1133">Transmembrane helix</keyword>
<dbReference type="GO" id="GO:0005886">
    <property type="term" value="C:plasma membrane"/>
    <property type="evidence" value="ECO:0007669"/>
    <property type="project" value="UniProtKB-SubCell"/>
</dbReference>
<feature type="compositionally biased region" description="Basic residues" evidence="8">
    <location>
        <begin position="210"/>
        <end position="219"/>
    </location>
</feature>
<evidence type="ECO:0000256" key="4">
    <source>
        <dbReference type="ARBA" id="ARBA00022692"/>
    </source>
</evidence>
<dbReference type="EMBL" id="CAJPEV010001232">
    <property type="protein sequence ID" value="CAG0891514.1"/>
    <property type="molecule type" value="Genomic_DNA"/>
</dbReference>
<evidence type="ECO:0000256" key="6">
    <source>
        <dbReference type="ARBA" id="ARBA00023136"/>
    </source>
</evidence>
<name>A0A7R9A3Z1_9CRUS</name>
<dbReference type="PANTHER" id="PTHR13084:SF6">
    <property type="entry name" value="SODIUM_POTASSIUM-TRANSPORTING ATPASE SUBUNIT BETA-1-INTERACTING PROTEIN"/>
    <property type="match status" value="1"/>
</dbReference>
<feature type="region of interest" description="Disordered" evidence="8">
    <location>
        <begin position="180"/>
        <end position="274"/>
    </location>
</feature>
<evidence type="ECO:0000313" key="9">
    <source>
        <dbReference type="EMBL" id="CAD7246769.1"/>
    </source>
</evidence>
<evidence type="ECO:0000313" key="10">
    <source>
        <dbReference type="Proteomes" id="UP000677054"/>
    </source>
</evidence>
<feature type="compositionally biased region" description="Low complexity" evidence="8">
    <location>
        <begin position="220"/>
        <end position="237"/>
    </location>
</feature>
<organism evidence="9">
    <name type="scientific">Darwinula stevensoni</name>
    <dbReference type="NCBI Taxonomy" id="69355"/>
    <lineage>
        <taxon>Eukaryota</taxon>
        <taxon>Metazoa</taxon>
        <taxon>Ecdysozoa</taxon>
        <taxon>Arthropoda</taxon>
        <taxon>Crustacea</taxon>
        <taxon>Oligostraca</taxon>
        <taxon>Ostracoda</taxon>
        <taxon>Podocopa</taxon>
        <taxon>Podocopida</taxon>
        <taxon>Darwinulocopina</taxon>
        <taxon>Darwinuloidea</taxon>
        <taxon>Darwinulidae</taxon>
        <taxon>Darwinula</taxon>
    </lineage>
</organism>
<dbReference type="AlphaFoldDB" id="A0A7R9A3Z1"/>
<comment type="subcellular location">
    <subcellularLocation>
        <location evidence="1 7">Cell membrane</location>
        <topology evidence="1 7">Multi-pass membrane protein</topology>
    </subcellularLocation>
</comment>
<dbReference type="InterPro" id="IPR008516">
    <property type="entry name" value="Na/K-Atpase_Interacting"/>
</dbReference>
<feature type="transmembrane region" description="Helical" evidence="7">
    <location>
        <begin position="34"/>
        <end position="55"/>
    </location>
</feature>
<evidence type="ECO:0000256" key="7">
    <source>
        <dbReference type="RuleBase" id="RU368041"/>
    </source>
</evidence>
<dbReference type="EMBL" id="LR900749">
    <property type="protein sequence ID" value="CAD7246769.1"/>
    <property type="molecule type" value="Genomic_DNA"/>
</dbReference>
<protein>
    <recommendedName>
        <fullName evidence="7">Sodium/potassium-transporting ATPase subunit beta-1-interacting protein</fullName>
        <shortName evidence="7">Na(+)/K(+)-transporting ATPase subunit beta-1-interacting protein</shortName>
    </recommendedName>
</protein>
<keyword evidence="6 7" id="KW-0472">Membrane</keyword>
<sequence>MGCLSVRCYFLTCCALQLVSTAERQVFDLLGYLWLPILLNFVHILFTIIGIFGGYQARWKYVVSCASWNAFWIGWNIFLICLYLRVGVLQDVSLLFTDLDILSLGTGSYSWWEANGPGCMPHYSTNQTLASPYAPPRPVRVENCILGHRTIEATHAGIQIAFSLLLLPAALYLMRVKVPEDDQSGGKSRTTSLYSIELVPDPPFPQRTMTPRRVKRRSLTRSSGRSSTRSRQSTLNRASYLASRHLPSYDPSALDSSTSNDEAYRHLPPPPPRLIQGHINPTYAGSRPSSVASSSVMNGLNTTAEWAPGIDLLMRPKSAQSSYSNFHGQRPAIPASTMRPTRTSTPEWPAPPPPHQLVQGQGRSYHPGLNSETVI</sequence>
<keyword evidence="3 7" id="KW-1003">Cell membrane</keyword>